<dbReference type="PANTHER" id="PTHR34105:SF1">
    <property type="entry name" value="PROLINE-, GLUTAMIC ACID- AND LEUCINE-RICH PROTEIN 1"/>
    <property type="match status" value="1"/>
</dbReference>
<dbReference type="PANTHER" id="PTHR34105">
    <property type="entry name" value="PROLINE-, GLUTAMIC ACID- AND LEUCINE-RICH PROTEIN 1"/>
    <property type="match status" value="1"/>
</dbReference>
<sequence>MAAAAPPDLRVLCRRLTSTPVDDLPRLCPLLVNHVKQCGAPLSASADAAKGKGKTSEVPVLVHKLRTHITTLLTGKSPSGRFAAVCLVKAVVDVGGWESLRQAEPWIRGLIAIVQKNDPFASKELAIITLTKIYMLLQGYQTLIREMATPTLPSFVTACLQLIKPSASGEPLKTPTSIIETVASSLSKLVVLYPTTLRPFATQTRTALRAYIAPTSSDSQIVPETLSESSRQLFILLSYTAPKNGSSDEWAKSIKAAILDSQSTADQIFRGVIESWESTTGYTPQQARTDGLPNGGGDSPDEFPAWSGIQAGSERLSGLLDFLYSYLDNPTKAPVSVPLGELLDLTSRLTLVTPPSPSSPEDSIQTNPAISRDEKYELWTSLPSIHSSVLRLHTSILRRLSDSAIPLATDIIDQTIRVFTPSPSIRETVYTLFEPLLLLTGPTLPRLTVDSLNSLIQSVCHDILLSTGHITSSESSTQTNNADAFLSKPPSSETQPTSLFPPLPLSHLKAAQTLLPLLLSHLPQSHLSPELRGLLDRTAILSNSKQAMLASCLHPYKDSRGRYYPSILPFLIRQYGKDKDVELVRSNLVKVQQKQIGEDWDASEGLQQLLLNGSKKEDEEMAVVKEEAVVVEEKKKVTSGWGDVKPAEEEKMEVDSEPVNAFAVTVTKEEEKREATPRETRAAAALKRKSETFEADAKKPAAKRVATKKIVEKKVEVAKIEEKKDADEDDSDSEGSVQIDMSLDDSEDEEEEDEE</sequence>
<organism evidence="7 8">
    <name type="scientific">Podospora fimiseda</name>
    <dbReference type="NCBI Taxonomy" id="252190"/>
    <lineage>
        <taxon>Eukaryota</taxon>
        <taxon>Fungi</taxon>
        <taxon>Dikarya</taxon>
        <taxon>Ascomycota</taxon>
        <taxon>Pezizomycotina</taxon>
        <taxon>Sordariomycetes</taxon>
        <taxon>Sordariomycetidae</taxon>
        <taxon>Sordariales</taxon>
        <taxon>Podosporaceae</taxon>
        <taxon>Podospora</taxon>
    </lineage>
</organism>
<feature type="domain" description="Pre-rRNA-processing protein RIX1 N-terminal" evidence="6">
    <location>
        <begin position="8"/>
        <end position="218"/>
    </location>
</feature>
<feature type="compositionally biased region" description="Polar residues" evidence="5">
    <location>
        <begin position="472"/>
        <end position="482"/>
    </location>
</feature>
<keyword evidence="8" id="KW-1185">Reference proteome</keyword>
<evidence type="ECO:0000259" key="6">
    <source>
        <dbReference type="Pfam" id="PF08167"/>
    </source>
</evidence>
<comment type="subcellular location">
    <subcellularLocation>
        <location evidence="1">Nucleus</location>
    </subcellularLocation>
</comment>
<gene>
    <name evidence="7" type="ORF">QBC38DRAFT_464157</name>
</gene>
<feature type="region of interest" description="Disordered" evidence="5">
    <location>
        <begin position="472"/>
        <end position="499"/>
    </location>
</feature>
<dbReference type="GO" id="GO:0006364">
    <property type="term" value="P:rRNA processing"/>
    <property type="evidence" value="ECO:0007669"/>
    <property type="project" value="TreeGrafter"/>
</dbReference>
<comment type="caution">
    <text evidence="7">The sequence shown here is derived from an EMBL/GenBank/DDBJ whole genome shotgun (WGS) entry which is preliminary data.</text>
</comment>
<dbReference type="Pfam" id="PF08167">
    <property type="entry name" value="RIX1"/>
    <property type="match status" value="1"/>
</dbReference>
<feature type="compositionally biased region" description="Basic and acidic residues" evidence="5">
    <location>
        <begin position="709"/>
        <end position="726"/>
    </location>
</feature>
<evidence type="ECO:0000256" key="1">
    <source>
        <dbReference type="ARBA" id="ARBA00004123"/>
    </source>
</evidence>
<dbReference type="GO" id="GO:0005634">
    <property type="term" value="C:nucleus"/>
    <property type="evidence" value="ECO:0007669"/>
    <property type="project" value="UniProtKB-SubCell"/>
</dbReference>
<proteinExistence type="inferred from homology"/>
<dbReference type="SUPFAM" id="SSF48371">
    <property type="entry name" value="ARM repeat"/>
    <property type="match status" value="1"/>
</dbReference>
<evidence type="ECO:0000313" key="8">
    <source>
        <dbReference type="Proteomes" id="UP001301958"/>
    </source>
</evidence>
<name>A0AAN7BZY8_9PEZI</name>
<dbReference type="InterPro" id="IPR012583">
    <property type="entry name" value="RIX1_N"/>
</dbReference>
<feature type="compositionally biased region" description="Basic and acidic residues" evidence="5">
    <location>
        <begin position="688"/>
        <end position="699"/>
    </location>
</feature>
<keyword evidence="4" id="KW-0539">Nucleus</keyword>
<evidence type="ECO:0000256" key="3">
    <source>
        <dbReference type="ARBA" id="ARBA00021502"/>
    </source>
</evidence>
<feature type="region of interest" description="Disordered" evidence="5">
    <location>
        <begin position="667"/>
        <end position="755"/>
    </location>
</feature>
<dbReference type="EMBL" id="MU865289">
    <property type="protein sequence ID" value="KAK4232028.1"/>
    <property type="molecule type" value="Genomic_DNA"/>
</dbReference>
<dbReference type="AlphaFoldDB" id="A0AAN7BZY8"/>
<dbReference type="Proteomes" id="UP001301958">
    <property type="component" value="Unassembled WGS sequence"/>
</dbReference>
<evidence type="ECO:0000256" key="4">
    <source>
        <dbReference type="ARBA" id="ARBA00023242"/>
    </source>
</evidence>
<feature type="compositionally biased region" description="Polar residues" evidence="5">
    <location>
        <begin position="489"/>
        <end position="498"/>
    </location>
</feature>
<dbReference type="InterPro" id="IPR016024">
    <property type="entry name" value="ARM-type_fold"/>
</dbReference>
<feature type="compositionally biased region" description="Basic and acidic residues" evidence="5">
    <location>
        <begin position="667"/>
        <end position="681"/>
    </location>
</feature>
<comment type="similarity">
    <text evidence="2">Belongs to the RIX1/PELP1 family.</text>
</comment>
<feature type="compositionally biased region" description="Acidic residues" evidence="5">
    <location>
        <begin position="742"/>
        <end position="755"/>
    </location>
</feature>
<evidence type="ECO:0000313" key="7">
    <source>
        <dbReference type="EMBL" id="KAK4232028.1"/>
    </source>
</evidence>
<reference evidence="7" key="2">
    <citation type="submission" date="2023-05" db="EMBL/GenBank/DDBJ databases">
        <authorList>
            <consortium name="Lawrence Berkeley National Laboratory"/>
            <person name="Steindorff A."/>
            <person name="Hensen N."/>
            <person name="Bonometti L."/>
            <person name="Westerberg I."/>
            <person name="Brannstrom I.O."/>
            <person name="Guillou S."/>
            <person name="Cros-Aarteil S."/>
            <person name="Calhoun S."/>
            <person name="Haridas S."/>
            <person name="Kuo A."/>
            <person name="Mondo S."/>
            <person name="Pangilinan J."/>
            <person name="Riley R."/>
            <person name="Labutti K."/>
            <person name="Andreopoulos B."/>
            <person name="Lipzen A."/>
            <person name="Chen C."/>
            <person name="Yanf M."/>
            <person name="Daum C."/>
            <person name="Ng V."/>
            <person name="Clum A."/>
            <person name="Ohm R."/>
            <person name="Martin F."/>
            <person name="Silar P."/>
            <person name="Natvig D."/>
            <person name="Lalanne C."/>
            <person name="Gautier V."/>
            <person name="Ament-Velasquez S.L."/>
            <person name="Kruys A."/>
            <person name="Hutchinson M.I."/>
            <person name="Powell A.J."/>
            <person name="Barry K."/>
            <person name="Miller A.N."/>
            <person name="Grigoriev I.V."/>
            <person name="Debuchy R."/>
            <person name="Gladieux P."/>
            <person name="Thoren M.H."/>
            <person name="Johannesson H."/>
        </authorList>
    </citation>
    <scope>NUCLEOTIDE SEQUENCE</scope>
    <source>
        <strain evidence="7">CBS 990.96</strain>
    </source>
</reference>
<reference evidence="7" key="1">
    <citation type="journal article" date="2023" name="Mol. Phylogenet. Evol.">
        <title>Genome-scale phylogeny and comparative genomics of the fungal order Sordariales.</title>
        <authorList>
            <person name="Hensen N."/>
            <person name="Bonometti L."/>
            <person name="Westerberg I."/>
            <person name="Brannstrom I.O."/>
            <person name="Guillou S."/>
            <person name="Cros-Aarteil S."/>
            <person name="Calhoun S."/>
            <person name="Haridas S."/>
            <person name="Kuo A."/>
            <person name="Mondo S."/>
            <person name="Pangilinan J."/>
            <person name="Riley R."/>
            <person name="LaButti K."/>
            <person name="Andreopoulos B."/>
            <person name="Lipzen A."/>
            <person name="Chen C."/>
            <person name="Yan M."/>
            <person name="Daum C."/>
            <person name="Ng V."/>
            <person name="Clum A."/>
            <person name="Steindorff A."/>
            <person name="Ohm R.A."/>
            <person name="Martin F."/>
            <person name="Silar P."/>
            <person name="Natvig D.O."/>
            <person name="Lalanne C."/>
            <person name="Gautier V."/>
            <person name="Ament-Velasquez S.L."/>
            <person name="Kruys A."/>
            <person name="Hutchinson M.I."/>
            <person name="Powell A.J."/>
            <person name="Barry K."/>
            <person name="Miller A.N."/>
            <person name="Grigoriev I.V."/>
            <person name="Debuchy R."/>
            <person name="Gladieux P."/>
            <person name="Hiltunen Thoren M."/>
            <person name="Johannesson H."/>
        </authorList>
    </citation>
    <scope>NUCLEOTIDE SEQUENCE</scope>
    <source>
        <strain evidence="7">CBS 990.96</strain>
    </source>
</reference>
<accession>A0AAN7BZY8</accession>
<evidence type="ECO:0000256" key="5">
    <source>
        <dbReference type="SAM" id="MobiDB-lite"/>
    </source>
</evidence>
<evidence type="ECO:0000256" key="2">
    <source>
        <dbReference type="ARBA" id="ARBA00010511"/>
    </source>
</evidence>
<protein>
    <recommendedName>
        <fullName evidence="3">Pre-rRNA-processing protein RIX1</fullName>
    </recommendedName>
</protein>